<evidence type="ECO:0000313" key="9">
    <source>
        <dbReference type="EMBL" id="RSX58862.1"/>
    </source>
</evidence>
<feature type="compositionally biased region" description="Low complexity" evidence="6">
    <location>
        <begin position="211"/>
        <end position="290"/>
    </location>
</feature>
<keyword evidence="3 7" id="KW-0812">Transmembrane</keyword>
<evidence type="ECO:0000256" key="6">
    <source>
        <dbReference type="SAM" id="MobiDB-lite"/>
    </source>
</evidence>
<evidence type="ECO:0000256" key="4">
    <source>
        <dbReference type="ARBA" id="ARBA00022989"/>
    </source>
</evidence>
<comment type="subcellular location">
    <subcellularLocation>
        <location evidence="1">Cell membrane</location>
        <topology evidence="1">Single-pass membrane protein</topology>
    </subcellularLocation>
</comment>
<dbReference type="Pfam" id="PF04024">
    <property type="entry name" value="PspC"/>
    <property type="match status" value="1"/>
</dbReference>
<keyword evidence="4 7" id="KW-1133">Transmembrane helix</keyword>
<dbReference type="EMBL" id="QXGK01000001">
    <property type="protein sequence ID" value="RSX58862.1"/>
    <property type="molecule type" value="Genomic_DNA"/>
</dbReference>
<dbReference type="GO" id="GO:0005886">
    <property type="term" value="C:plasma membrane"/>
    <property type="evidence" value="ECO:0007669"/>
    <property type="project" value="UniProtKB-SubCell"/>
</dbReference>
<evidence type="ECO:0000259" key="8">
    <source>
        <dbReference type="Pfam" id="PF04024"/>
    </source>
</evidence>
<dbReference type="AlphaFoldDB" id="A0A430FX14"/>
<feature type="transmembrane region" description="Helical" evidence="7">
    <location>
        <begin position="342"/>
        <end position="362"/>
    </location>
</feature>
<sequence length="627" mass="66457">MNEKNDSGFFDWIRRGGIRRTDDRWLGGVCGGLARYFGISPVLMRAIMLVAGMMFGFGLCFYALAWFLLPDERDGVIVCERLFRGSWDWSFLGTVVMLLVALWMFPWAFLGTLGLGALALWILNTRELRRQRGYGGAVRYDAAAPYGGAVPPAGVGMPPAGGPTAAPGMTPRDGTHVPYPGGPAGMPTGAPTAMPNVPGPQSAGQTPGQTPGRAPAAGMPPADGPLTGAPRPSAQPTAQPTTQPSAPASPMASVTPAAFSPYATPRPSAPASSTFPSATPAAAAHPMTSPWVAPQPAPQPRRGRRRPAGPLIVTLTFGAILISIAALLMYCGIDLPSRVRVSSYWIGGVCVALGLLITVLGLRGRRAGGLIPIAWLAAFTAMAVMALNIGYSYVSTRFDALTASYRIVNVYSVKSQTSMVDGTAIKSRIWTIDDTDFESLEHGVWLRGSDYHTDEVTLDLTGFADGPSHKVALGDGSTTAQSSCPAGQINLAVTNARVTVLVPEGCSYAFGSTDTGYRMGGDMVGGIRSAMIGAFGVDIDVMSSMQSPIAHTWSCDDYPDYDYGYGYEYDDASDADADVPTECRWYQDWHQMPQESPELLVDPVAMISGQVTIRYPGDGPTSLKEDD</sequence>
<evidence type="ECO:0000256" key="2">
    <source>
        <dbReference type="ARBA" id="ARBA00022475"/>
    </source>
</evidence>
<feature type="compositionally biased region" description="Low complexity" evidence="6">
    <location>
        <begin position="185"/>
        <end position="195"/>
    </location>
</feature>
<accession>A0A430FX14</accession>
<evidence type="ECO:0000256" key="1">
    <source>
        <dbReference type="ARBA" id="ARBA00004162"/>
    </source>
</evidence>
<keyword evidence="5 7" id="KW-0472">Membrane</keyword>
<evidence type="ECO:0000256" key="3">
    <source>
        <dbReference type="ARBA" id="ARBA00022692"/>
    </source>
</evidence>
<feature type="transmembrane region" description="Helical" evidence="7">
    <location>
        <begin position="89"/>
        <end position="122"/>
    </location>
</feature>
<dbReference type="PANTHER" id="PTHR33885:SF3">
    <property type="entry name" value="PHAGE SHOCK PROTEIN C"/>
    <property type="match status" value="1"/>
</dbReference>
<gene>
    <name evidence="9" type="ORF">D2E24_0158</name>
</gene>
<feature type="transmembrane region" description="Helical" evidence="7">
    <location>
        <begin position="311"/>
        <end position="330"/>
    </location>
</feature>
<dbReference type="InterPro" id="IPR007168">
    <property type="entry name" value="Phageshock_PspC_N"/>
</dbReference>
<feature type="transmembrane region" description="Helical" evidence="7">
    <location>
        <begin position="46"/>
        <end position="69"/>
    </location>
</feature>
<dbReference type="InterPro" id="IPR052027">
    <property type="entry name" value="PspC"/>
</dbReference>
<feature type="compositionally biased region" description="Low complexity" evidence="6">
    <location>
        <begin position="157"/>
        <end position="171"/>
    </location>
</feature>
<keyword evidence="10" id="KW-1185">Reference proteome</keyword>
<name>A0A430FX14_9BIFI</name>
<feature type="region of interest" description="Disordered" evidence="6">
    <location>
        <begin position="157"/>
        <end position="306"/>
    </location>
</feature>
<reference evidence="9 10" key="1">
    <citation type="submission" date="2018-09" db="EMBL/GenBank/DDBJ databases">
        <title>Characterization of the phylogenetic diversity of five novel species belonging to the genus Bifidobacterium.</title>
        <authorList>
            <person name="Lugli G.A."/>
            <person name="Duranti S."/>
            <person name="Milani C."/>
        </authorList>
    </citation>
    <scope>NUCLEOTIDE SEQUENCE [LARGE SCALE GENOMIC DNA]</scope>
    <source>
        <strain evidence="9 10">2033B</strain>
    </source>
</reference>
<feature type="domain" description="Phage shock protein PspC N-terminal" evidence="8">
    <location>
        <begin position="18"/>
        <end position="72"/>
    </location>
</feature>
<keyword evidence="2" id="KW-1003">Cell membrane</keyword>
<dbReference type="OrthoDB" id="7359894at2"/>
<comment type="caution">
    <text evidence="9">The sequence shown here is derived from an EMBL/GenBank/DDBJ whole genome shotgun (WGS) entry which is preliminary data.</text>
</comment>
<protein>
    <submittedName>
        <fullName evidence="9">PspC domain-containing protein</fullName>
    </submittedName>
</protein>
<organism evidence="9 10">
    <name type="scientific">Bifidobacterium samirii</name>
    <dbReference type="NCBI Taxonomy" id="2306974"/>
    <lineage>
        <taxon>Bacteria</taxon>
        <taxon>Bacillati</taxon>
        <taxon>Actinomycetota</taxon>
        <taxon>Actinomycetes</taxon>
        <taxon>Bifidobacteriales</taxon>
        <taxon>Bifidobacteriaceae</taxon>
        <taxon>Bifidobacterium</taxon>
    </lineage>
</organism>
<dbReference type="RefSeq" id="WP_125967424.1">
    <property type="nucleotide sequence ID" value="NZ_QXGK01000001.1"/>
</dbReference>
<dbReference type="PANTHER" id="PTHR33885">
    <property type="entry name" value="PHAGE SHOCK PROTEIN C"/>
    <property type="match status" value="1"/>
</dbReference>
<evidence type="ECO:0000256" key="5">
    <source>
        <dbReference type="ARBA" id="ARBA00023136"/>
    </source>
</evidence>
<proteinExistence type="predicted"/>
<dbReference type="Proteomes" id="UP000287470">
    <property type="component" value="Unassembled WGS sequence"/>
</dbReference>
<feature type="transmembrane region" description="Helical" evidence="7">
    <location>
        <begin position="374"/>
        <end position="394"/>
    </location>
</feature>
<evidence type="ECO:0000256" key="7">
    <source>
        <dbReference type="SAM" id="Phobius"/>
    </source>
</evidence>
<evidence type="ECO:0000313" key="10">
    <source>
        <dbReference type="Proteomes" id="UP000287470"/>
    </source>
</evidence>